<gene>
    <name evidence="7" type="ORF">A3844_00550</name>
</gene>
<dbReference type="SUPFAM" id="SSF52172">
    <property type="entry name" value="CheY-like"/>
    <property type="match status" value="1"/>
</dbReference>
<name>A0ABX3ETW8_9BACL</name>
<dbReference type="GO" id="GO:0016301">
    <property type="term" value="F:kinase activity"/>
    <property type="evidence" value="ECO:0007669"/>
    <property type="project" value="UniProtKB-KW"/>
</dbReference>
<reference evidence="7 8" key="1">
    <citation type="submission" date="2016-03" db="EMBL/GenBank/DDBJ databases">
        <authorList>
            <person name="Sant'Anna F.H."/>
            <person name="Ambrosini A."/>
            <person name="Souza R."/>
            <person name="Bach E."/>
            <person name="Fernandes G."/>
            <person name="Balsanelli E."/>
            <person name="Baura V.A."/>
            <person name="Souza E.M."/>
            <person name="Passaglia L."/>
        </authorList>
    </citation>
    <scope>NUCLEOTIDE SEQUENCE [LARGE SCALE GENOMIC DNA]</scope>
    <source>
        <strain evidence="7 8">P26E</strain>
    </source>
</reference>
<comment type="caution">
    <text evidence="7">The sequence shown here is derived from an EMBL/GenBank/DDBJ whole genome shotgun (WGS) entry which is preliminary data.</text>
</comment>
<dbReference type="Gene3D" id="3.40.50.2300">
    <property type="match status" value="1"/>
</dbReference>
<keyword evidence="3" id="KW-0238">DNA-binding</keyword>
<dbReference type="SMART" id="SM00448">
    <property type="entry name" value="REC"/>
    <property type="match status" value="1"/>
</dbReference>
<evidence type="ECO:0000256" key="1">
    <source>
        <dbReference type="ARBA" id="ARBA00023012"/>
    </source>
</evidence>
<dbReference type="Gene3D" id="1.10.10.10">
    <property type="entry name" value="Winged helix-like DNA-binding domain superfamily/Winged helix DNA-binding domain"/>
    <property type="match status" value="1"/>
</dbReference>
<accession>A0ABX3ETW8</accession>
<dbReference type="PROSITE" id="PS50110">
    <property type="entry name" value="RESPONSE_REGULATORY"/>
    <property type="match status" value="1"/>
</dbReference>
<sequence>MFTVVVVEDEKPILELMKVVVGRNPDCQVVGAFSNPLEALEALPSLKPDIAFLDVEMPKLSGLELAGRMIDCCEHTRIVFTTAHKEYALEAFNVFAFDYILKPITPASVQRITDRLLKESGRPVSTNMDLPSQRTSIRCFGGFEVRNFKGDLVRWPTRKTEELFAYLLCYPNQEAGKWQLVDALWPEMDEARSVHNLHNTVYRLKKILKEHQLGLDIGKTGEGYLLEVLETTYDLLEFQRYNSAQSDAHGEIARLESLCMMYQGHLFDRKDYLWKHWLEEDYRKRFLSVVYDLGRLCLTRKDWIRAEQRLSDSLEIYPFEENICMLLMEVYAASGKWERLRTFYTNFEERYRIEFGIAPSRELQDLAIGYIKDNQG</sequence>
<dbReference type="Gene3D" id="1.25.40.10">
    <property type="entry name" value="Tetratricopeptide repeat domain"/>
    <property type="match status" value="1"/>
</dbReference>
<dbReference type="InterPro" id="IPR011990">
    <property type="entry name" value="TPR-like_helical_dom_sf"/>
</dbReference>
<keyword evidence="2" id="KW-0805">Transcription regulation</keyword>
<dbReference type="SUPFAM" id="SSF46894">
    <property type="entry name" value="C-terminal effector domain of the bipartite response regulators"/>
    <property type="match status" value="1"/>
</dbReference>
<dbReference type="InterPro" id="IPR016032">
    <property type="entry name" value="Sig_transdc_resp-reg_C-effctor"/>
</dbReference>
<keyword evidence="8" id="KW-1185">Reference proteome</keyword>
<evidence type="ECO:0000256" key="3">
    <source>
        <dbReference type="ARBA" id="ARBA00023125"/>
    </source>
</evidence>
<dbReference type="InterPro" id="IPR005158">
    <property type="entry name" value="BTAD"/>
</dbReference>
<dbReference type="EMBL" id="LVWI01000001">
    <property type="protein sequence ID" value="OKP91652.1"/>
    <property type="molecule type" value="Genomic_DNA"/>
</dbReference>
<dbReference type="PANTHER" id="PTHR35807:SF2">
    <property type="entry name" value="TRANSCRIPTIONAL ACTIVATOR DOMAIN"/>
    <property type="match status" value="1"/>
</dbReference>
<keyword evidence="1" id="KW-0902">Two-component regulatory system</keyword>
<dbReference type="InterPro" id="IPR001789">
    <property type="entry name" value="Sig_transdc_resp-reg_receiver"/>
</dbReference>
<protein>
    <submittedName>
        <fullName evidence="7">Histidine kinase</fullName>
    </submittedName>
</protein>
<keyword evidence="7" id="KW-0808">Transferase</keyword>
<keyword evidence="5" id="KW-0597">Phosphoprotein</keyword>
<dbReference type="Pfam" id="PF03704">
    <property type="entry name" value="BTAD"/>
    <property type="match status" value="1"/>
</dbReference>
<organism evidence="7 8">
    <name type="scientific">Paenibacillus helianthi</name>
    <dbReference type="NCBI Taxonomy" id="1349432"/>
    <lineage>
        <taxon>Bacteria</taxon>
        <taxon>Bacillati</taxon>
        <taxon>Bacillota</taxon>
        <taxon>Bacilli</taxon>
        <taxon>Bacillales</taxon>
        <taxon>Paenibacillaceae</taxon>
        <taxon>Paenibacillus</taxon>
    </lineage>
</organism>
<evidence type="ECO:0000313" key="8">
    <source>
        <dbReference type="Proteomes" id="UP000186058"/>
    </source>
</evidence>
<dbReference type="SUPFAM" id="SSF48452">
    <property type="entry name" value="TPR-like"/>
    <property type="match status" value="1"/>
</dbReference>
<dbReference type="SMART" id="SM01043">
    <property type="entry name" value="BTAD"/>
    <property type="match status" value="1"/>
</dbReference>
<feature type="domain" description="Response regulatory" evidence="6">
    <location>
        <begin position="3"/>
        <end position="117"/>
    </location>
</feature>
<evidence type="ECO:0000259" key="6">
    <source>
        <dbReference type="PROSITE" id="PS50110"/>
    </source>
</evidence>
<evidence type="ECO:0000313" key="7">
    <source>
        <dbReference type="EMBL" id="OKP91652.1"/>
    </source>
</evidence>
<dbReference type="InterPro" id="IPR036388">
    <property type="entry name" value="WH-like_DNA-bd_sf"/>
</dbReference>
<dbReference type="PANTHER" id="PTHR35807">
    <property type="entry name" value="TRANSCRIPTIONAL REGULATOR REDD-RELATED"/>
    <property type="match status" value="1"/>
</dbReference>
<dbReference type="RefSeq" id="WP_074106280.1">
    <property type="nucleotide sequence ID" value="NZ_LVWI01000001.1"/>
</dbReference>
<evidence type="ECO:0000256" key="4">
    <source>
        <dbReference type="ARBA" id="ARBA00023163"/>
    </source>
</evidence>
<keyword evidence="4" id="KW-0804">Transcription</keyword>
<dbReference type="InterPro" id="IPR051677">
    <property type="entry name" value="AfsR-DnrI-RedD_regulator"/>
</dbReference>
<evidence type="ECO:0000256" key="5">
    <source>
        <dbReference type="PROSITE-ProRule" id="PRU00169"/>
    </source>
</evidence>
<keyword evidence="7" id="KW-0418">Kinase</keyword>
<dbReference type="InterPro" id="IPR011006">
    <property type="entry name" value="CheY-like_superfamily"/>
</dbReference>
<proteinExistence type="predicted"/>
<evidence type="ECO:0000256" key="2">
    <source>
        <dbReference type="ARBA" id="ARBA00023015"/>
    </source>
</evidence>
<dbReference type="Pfam" id="PF00072">
    <property type="entry name" value="Response_reg"/>
    <property type="match status" value="1"/>
</dbReference>
<feature type="modified residue" description="4-aspartylphosphate" evidence="5">
    <location>
        <position position="54"/>
    </location>
</feature>
<dbReference type="Proteomes" id="UP000186058">
    <property type="component" value="Unassembled WGS sequence"/>
</dbReference>